<keyword evidence="10" id="KW-1185">Reference proteome</keyword>
<keyword evidence="3" id="KW-0326">Glycosidase</keyword>
<feature type="domain" description="Glycosyl hydrolases family 2 sugar binding" evidence="6">
    <location>
        <begin position="84"/>
        <end position="194"/>
    </location>
</feature>
<comment type="caution">
    <text evidence="9">The sequence shown here is derived from an EMBL/GenBank/DDBJ whole genome shotgun (WGS) entry which is preliminary data.</text>
</comment>
<dbReference type="SUPFAM" id="SSF49785">
    <property type="entry name" value="Galactose-binding domain-like"/>
    <property type="match status" value="1"/>
</dbReference>
<evidence type="ECO:0000256" key="3">
    <source>
        <dbReference type="ARBA" id="ARBA00023295"/>
    </source>
</evidence>
<accession>A0A934VPA9</accession>
<dbReference type="PANTHER" id="PTHR42732:SF1">
    <property type="entry name" value="BETA-MANNOSIDASE"/>
    <property type="match status" value="1"/>
</dbReference>
<evidence type="ECO:0000313" key="10">
    <source>
        <dbReference type="Proteomes" id="UP000617628"/>
    </source>
</evidence>
<feature type="domain" description="Glycoside hydrolase family 2 immunoglobulin-like beta-sandwich" evidence="4">
    <location>
        <begin position="214"/>
        <end position="316"/>
    </location>
</feature>
<proteinExistence type="inferred from homology"/>
<dbReference type="SUPFAM" id="SSF51445">
    <property type="entry name" value="(Trans)glycosidases"/>
    <property type="match status" value="1"/>
</dbReference>
<evidence type="ECO:0000313" key="9">
    <source>
        <dbReference type="EMBL" id="MBK1875630.1"/>
    </source>
</evidence>
<dbReference type="InterPro" id="IPR013783">
    <property type="entry name" value="Ig-like_fold"/>
</dbReference>
<dbReference type="Pfam" id="PF02837">
    <property type="entry name" value="Glyco_hydro_2_N"/>
    <property type="match status" value="1"/>
</dbReference>
<keyword evidence="2" id="KW-0378">Hydrolase</keyword>
<reference evidence="9" key="1">
    <citation type="submission" date="2021-01" db="EMBL/GenBank/DDBJ databases">
        <title>Modified the classification status of verrucomicrobia.</title>
        <authorList>
            <person name="Feng X."/>
        </authorList>
    </citation>
    <scope>NUCLEOTIDE SEQUENCE</scope>
    <source>
        <strain evidence="9">KCTC 13126</strain>
    </source>
</reference>
<gene>
    <name evidence="9" type="ORF">JIN87_02060</name>
</gene>
<evidence type="ECO:0000259" key="4">
    <source>
        <dbReference type="Pfam" id="PF00703"/>
    </source>
</evidence>
<dbReference type="Proteomes" id="UP000617628">
    <property type="component" value="Unassembled WGS sequence"/>
</dbReference>
<evidence type="ECO:0000259" key="6">
    <source>
        <dbReference type="Pfam" id="PF02837"/>
    </source>
</evidence>
<dbReference type="InterPro" id="IPR051913">
    <property type="entry name" value="GH2_Domain-Containing"/>
</dbReference>
<dbReference type="Pfam" id="PF18565">
    <property type="entry name" value="Glyco_hydro2_C5"/>
    <property type="match status" value="1"/>
</dbReference>
<dbReference type="InterPro" id="IPR040605">
    <property type="entry name" value="Glyco_hydro2_dom5"/>
</dbReference>
<dbReference type="InterPro" id="IPR006102">
    <property type="entry name" value="Ig-like_GH2"/>
</dbReference>
<dbReference type="Gene3D" id="2.60.40.10">
    <property type="entry name" value="Immunoglobulins"/>
    <property type="match status" value="3"/>
</dbReference>
<dbReference type="GO" id="GO:0004553">
    <property type="term" value="F:hydrolase activity, hydrolyzing O-glycosyl compounds"/>
    <property type="evidence" value="ECO:0007669"/>
    <property type="project" value="InterPro"/>
</dbReference>
<dbReference type="RefSeq" id="WP_200353849.1">
    <property type="nucleotide sequence ID" value="NZ_JAENIL010000003.1"/>
</dbReference>
<dbReference type="Gene3D" id="2.60.120.260">
    <property type="entry name" value="Galactose-binding domain-like"/>
    <property type="match status" value="1"/>
</dbReference>
<dbReference type="AlphaFoldDB" id="A0A934VPA9"/>
<evidence type="ECO:0000259" key="7">
    <source>
        <dbReference type="Pfam" id="PF16355"/>
    </source>
</evidence>
<dbReference type="InterPro" id="IPR036156">
    <property type="entry name" value="Beta-gal/glucu_dom_sf"/>
</dbReference>
<evidence type="ECO:0000256" key="1">
    <source>
        <dbReference type="ARBA" id="ARBA00007401"/>
    </source>
</evidence>
<dbReference type="InterPro" id="IPR006103">
    <property type="entry name" value="Glyco_hydro_2_cat"/>
</dbReference>
<feature type="domain" description="Glycoside hydrolase family 2" evidence="8">
    <location>
        <begin position="672"/>
        <end position="756"/>
    </location>
</feature>
<dbReference type="InterPro" id="IPR008979">
    <property type="entry name" value="Galactose-bd-like_sf"/>
</dbReference>
<dbReference type="SUPFAM" id="SSF49303">
    <property type="entry name" value="beta-Galactosidase/glucuronidase domain"/>
    <property type="match status" value="1"/>
</dbReference>
<dbReference type="InterPro" id="IPR006104">
    <property type="entry name" value="Glyco_hydro_2_N"/>
</dbReference>
<dbReference type="EMBL" id="JAENIL010000003">
    <property type="protein sequence ID" value="MBK1875630.1"/>
    <property type="molecule type" value="Genomic_DNA"/>
</dbReference>
<evidence type="ECO:0000259" key="5">
    <source>
        <dbReference type="Pfam" id="PF02836"/>
    </source>
</evidence>
<dbReference type="Pfam" id="PF00703">
    <property type="entry name" value="Glyco_hydro_2"/>
    <property type="match status" value="1"/>
</dbReference>
<dbReference type="Gene3D" id="3.20.20.80">
    <property type="entry name" value="Glycosidases"/>
    <property type="match status" value="1"/>
</dbReference>
<dbReference type="InterPro" id="IPR032311">
    <property type="entry name" value="DUF4982"/>
</dbReference>
<protein>
    <submittedName>
        <fullName evidence="9">DUF4982 domain-containing protein</fullName>
    </submittedName>
</protein>
<feature type="domain" description="Glycoside hydrolase family 2 catalytic" evidence="5">
    <location>
        <begin position="325"/>
        <end position="485"/>
    </location>
</feature>
<evidence type="ECO:0000256" key="2">
    <source>
        <dbReference type="ARBA" id="ARBA00022801"/>
    </source>
</evidence>
<dbReference type="Pfam" id="PF02836">
    <property type="entry name" value="Glyco_hydro_2_C"/>
    <property type="match status" value="1"/>
</dbReference>
<organism evidence="9 10">
    <name type="scientific">Pelagicoccus mobilis</name>
    <dbReference type="NCBI Taxonomy" id="415221"/>
    <lineage>
        <taxon>Bacteria</taxon>
        <taxon>Pseudomonadati</taxon>
        <taxon>Verrucomicrobiota</taxon>
        <taxon>Opitutia</taxon>
        <taxon>Puniceicoccales</taxon>
        <taxon>Pelagicoccaceae</taxon>
        <taxon>Pelagicoccus</taxon>
    </lineage>
</organism>
<dbReference type="PANTHER" id="PTHR42732">
    <property type="entry name" value="BETA-GALACTOSIDASE"/>
    <property type="match status" value="1"/>
</dbReference>
<comment type="similarity">
    <text evidence="1">Belongs to the glycosyl hydrolase 2 family.</text>
</comment>
<name>A0A934VPA9_9BACT</name>
<sequence length="995" mass="111311">MKIRVPRIHSLLTAICLGILSSYPSPSDASSPRQKHRINLEWKYHRGDLDSPPIRNAFNDSNWEDAVLPHTYKLTSINLDDNSDKSDQPTFHRDISWYRRTIKPEFTPGQRVFLEFEGAHQKTELWVNGTYAGEHATSAYTPFHFDITELVLPNQENTISLKLDNRKTDQIPPDGHIWDFVLFGGLYRDVYLVVKDPLHLTFPWEKREAGVAITTPSVSKRNATVSIRSTVRNQSTYVRNFTVVNRIINAGNVVVKKLEKQATAAPGSDTTLITTGGIDENLRLWSPNDPYLYRVNTQIISDGLIVDSVDNPLGFRWFEHRLGEGFLLNGDPLKLIGTNRHQQYPYIGDAVPNNLHRSDAIKIKEAGMNIVRLAHYPHDDSFLDACDELGILIAEEPPSWMELGPKIWMDRLEESTRVMIRNHRNHPSVWGWGAGINHRGPVKRLHYAAKEEDPYRVTMNNGTVWTGQQHSGITDLYAVMAYKNPDRPEGELMFAMEHSGSIDTRETEEFMNRYMGDPNRIGTALWSAHDNYSFKKRGGKYTNLSRWSAATWDAFRLPKPNYFWYKAQLSTEPMVRIGDYRAQKEDEIIIFSNCDSVELFHNGKSLGARTAERHSKNEHIPAPSIIYPFAWKDGILEVKGYVDGEAVATHSVRKPGEPHQIDLQFDTDGFHGYADGTSIVMAYARVLDKNKQIIDADTPLVSFDIDGPAEIVGDNTIGANPVTWENGVAPVLIRIGRSAGTITLKASSDGLKPDQAKLDISGPEHAPSLTAKPFFEPLRLRVDFGNIQQHIEDEWLAWTDGAPDTEERTIRGNWTAWTEGRKDVSKKSFTSNIGLKIEATISGNGTPLNWTHNWGMPGDLCFMAEDSVSTEANGGEISLKLKNLPQGTYQIKTWHHIANRGDAEVPTLQIKSSDAVHNSKVRHAAFLPSYGSAIKVSSAGIGGKGDGNSNKAASTFALTEIVSNGRDAITLYLSANETSGTISLCGFDLTQTKSE</sequence>
<dbReference type="PRINTS" id="PR00132">
    <property type="entry name" value="GLHYDRLASE2"/>
</dbReference>
<dbReference type="GO" id="GO:0005975">
    <property type="term" value="P:carbohydrate metabolic process"/>
    <property type="evidence" value="ECO:0007669"/>
    <property type="project" value="InterPro"/>
</dbReference>
<dbReference type="InterPro" id="IPR006101">
    <property type="entry name" value="Glyco_hydro_2"/>
</dbReference>
<dbReference type="Pfam" id="PF16355">
    <property type="entry name" value="DUF4982"/>
    <property type="match status" value="1"/>
</dbReference>
<evidence type="ECO:0000259" key="8">
    <source>
        <dbReference type="Pfam" id="PF18565"/>
    </source>
</evidence>
<dbReference type="InterPro" id="IPR017853">
    <property type="entry name" value="GH"/>
</dbReference>
<feature type="domain" description="DUF4982" evidence="7">
    <location>
        <begin position="586"/>
        <end position="648"/>
    </location>
</feature>